<dbReference type="SUPFAM" id="SSF111126">
    <property type="entry name" value="Ligand-binding domain in the NO signalling and Golgi transport"/>
    <property type="match status" value="1"/>
</dbReference>
<dbReference type="PANTHER" id="PTHR35090">
    <property type="entry name" value="DNA-DIRECTED RNA POLYMERASE SUBUNIT I"/>
    <property type="match status" value="1"/>
</dbReference>
<dbReference type="Pfam" id="PF02830">
    <property type="entry name" value="V4R"/>
    <property type="match status" value="1"/>
</dbReference>
<sequence>MVSVTPSHAAESANPMIPAQGYQHRLHQIHPSRTNHYSLRDYLQFDSQRGSITDWYDQRIALATEDFVIGLVEGLEEEVGPASTLVMYRIGEEWGKRDAVVFKQHFEQEYQRELRKAALTFILEAWWWPFTTLGWGNWEVDLTEQKNGFMFINIFDSVVARTLGDVGKPVCYIYAGLFAGFFSGLIQKPLGCIELQCYAMGETYCKFLVGKQDRIDAAAFWQNEGATARDIEKRLRQGELVKR</sequence>
<gene>
    <name evidence="2" type="ordered locus">tll0856</name>
</gene>
<evidence type="ECO:0000259" key="1">
    <source>
        <dbReference type="SMART" id="SM00989"/>
    </source>
</evidence>
<dbReference type="EMBL" id="BA000039">
    <property type="protein sequence ID" value="BAC08408.1"/>
    <property type="molecule type" value="Genomic_DNA"/>
</dbReference>
<dbReference type="KEGG" id="tel:tll0856"/>
<name>Q8DKK3_THEVB</name>
<proteinExistence type="predicted"/>
<dbReference type="InterPro" id="IPR024096">
    <property type="entry name" value="NO_sig/Golgi_transp_ligand-bd"/>
</dbReference>
<feature type="domain" description="4-vinyl reductase 4VR" evidence="1">
    <location>
        <begin position="149"/>
        <end position="211"/>
    </location>
</feature>
<protein>
    <submittedName>
        <fullName evidence="2">Tll0856 protein</fullName>
    </submittedName>
</protein>
<dbReference type="EnsemblBacteria" id="BAC08408">
    <property type="protein sequence ID" value="BAC08408"/>
    <property type="gene ID" value="BAC08408"/>
</dbReference>
<dbReference type="Gene3D" id="3.30.1380.20">
    <property type="entry name" value="Trafficking protein particle complex subunit 3"/>
    <property type="match status" value="1"/>
</dbReference>
<evidence type="ECO:0000313" key="2">
    <source>
        <dbReference type="EMBL" id="BAC08408.1"/>
    </source>
</evidence>
<organism evidence="2 3">
    <name type="scientific">Thermosynechococcus vestitus (strain NIES-2133 / IAM M-273 / BP-1)</name>
    <dbReference type="NCBI Taxonomy" id="197221"/>
    <lineage>
        <taxon>Bacteria</taxon>
        <taxon>Bacillati</taxon>
        <taxon>Cyanobacteriota</taxon>
        <taxon>Cyanophyceae</taxon>
        <taxon>Acaryochloridales</taxon>
        <taxon>Thermosynechococcaceae</taxon>
        <taxon>Thermosynechococcus</taxon>
    </lineage>
</organism>
<accession>Q8DKK3</accession>
<dbReference type="InterPro" id="IPR004096">
    <property type="entry name" value="V4R"/>
</dbReference>
<dbReference type="Proteomes" id="UP000000440">
    <property type="component" value="Chromosome"/>
</dbReference>
<dbReference type="PATRIC" id="fig|197221.4.peg.901"/>
<evidence type="ECO:0000313" key="3">
    <source>
        <dbReference type="Proteomes" id="UP000000440"/>
    </source>
</evidence>
<dbReference type="AlphaFoldDB" id="Q8DKK3"/>
<dbReference type="SMART" id="SM00989">
    <property type="entry name" value="V4R"/>
    <property type="match status" value="1"/>
</dbReference>
<reference evidence="2 3" key="1">
    <citation type="journal article" date="2002" name="DNA Res.">
        <title>Complete genome structure of the thermophilic cyanobacterium Thermosynechococcus elongatus BP-1.</title>
        <authorList>
            <person name="Nakamura Y."/>
            <person name="Kaneko T."/>
            <person name="Sato S."/>
            <person name="Ikeuchi M."/>
            <person name="Katoh H."/>
            <person name="Sasamoto S."/>
            <person name="Watanabe A."/>
            <person name="Iriguchi M."/>
            <person name="Kawashima K."/>
            <person name="Kimura T."/>
            <person name="Kishida Y."/>
            <person name="Kiyokawa C."/>
            <person name="Kohara M."/>
            <person name="Matsumoto M."/>
            <person name="Matsuno A."/>
            <person name="Nakazaki N."/>
            <person name="Shimpo S."/>
            <person name="Sugimoto M."/>
            <person name="Takeuchi C."/>
            <person name="Yamada M."/>
            <person name="Tabata S."/>
        </authorList>
    </citation>
    <scope>NUCLEOTIDE SEQUENCE [LARGE SCALE GENOMIC DNA]</scope>
    <source>
        <strain evidence="3">IAM M-273 / NIES-2133 / BP-1</strain>
    </source>
</reference>
<dbReference type="PANTHER" id="PTHR35090:SF1">
    <property type="entry name" value="SLR0144 PROTEIN"/>
    <property type="match status" value="1"/>
</dbReference>
<dbReference type="STRING" id="197221.gene:10747448"/>
<dbReference type="eggNOG" id="COG1719">
    <property type="taxonomic scope" value="Bacteria"/>
</dbReference>
<keyword evidence="3" id="KW-1185">Reference proteome</keyword>